<sequence>MKEIENDFEDYLERHWEDYEFTGIVKIDLKTFEVKSGKVSGHLLNNFAMDEFNNHLRVATTIGNWRFRNKMTNNIYL</sequence>
<dbReference type="STRING" id="647171.MetfoDRAFT_0737"/>
<accession>H1KY64</accession>
<dbReference type="InterPro" id="IPR019198">
    <property type="entry name" value="Beta_propeller_containing"/>
</dbReference>
<reference evidence="1 2" key="1">
    <citation type="submission" date="2011-09" db="EMBL/GenBank/DDBJ databases">
        <title>The draft genome of Methanotorris formicicus Mc-S-70.</title>
        <authorList>
            <consortium name="US DOE Joint Genome Institute (JGI-PGF)"/>
            <person name="Lucas S."/>
            <person name="Han J."/>
            <person name="Lapidus A."/>
            <person name="Cheng J.-F."/>
            <person name="Goodwin L."/>
            <person name="Pitluck S."/>
            <person name="Peters L."/>
            <person name="Land M.L."/>
            <person name="Hauser L."/>
            <person name="Sieprawska-Lupa M."/>
            <person name="Takai K."/>
            <person name="Miyazaki J."/>
            <person name="Whitman W."/>
            <person name="Woyke T.J."/>
        </authorList>
    </citation>
    <scope>NUCLEOTIDE SEQUENCE [LARGE SCALE GENOMIC DNA]</scope>
    <source>
        <strain evidence="1 2">Mc-S-70</strain>
    </source>
</reference>
<dbReference type="Proteomes" id="UP000003706">
    <property type="component" value="Unassembled WGS sequence"/>
</dbReference>
<protein>
    <submittedName>
        <fullName evidence="1">Beta propeller domain protein</fullName>
    </submittedName>
</protein>
<gene>
    <name evidence="1" type="ORF">MetfoDRAFT_0737</name>
</gene>
<name>H1KY64_9EURY</name>
<organism evidence="1 2">
    <name type="scientific">Methanotorris formicicus Mc-S-70</name>
    <dbReference type="NCBI Taxonomy" id="647171"/>
    <lineage>
        <taxon>Archaea</taxon>
        <taxon>Methanobacteriati</taxon>
        <taxon>Methanobacteriota</taxon>
        <taxon>Methanomada group</taxon>
        <taxon>Methanococci</taxon>
        <taxon>Methanococcales</taxon>
        <taxon>Methanocaldococcaceae</taxon>
        <taxon>Methanotorris</taxon>
    </lineage>
</organism>
<dbReference type="Pfam" id="PF09826">
    <property type="entry name" value="Beta_propel"/>
    <property type="match status" value="1"/>
</dbReference>
<keyword evidence="2" id="KW-1185">Reference proteome</keyword>
<dbReference type="RefSeq" id="WP_007044176.1">
    <property type="nucleotide sequence ID" value="NZ_AGJL01000014.1"/>
</dbReference>
<dbReference type="AlphaFoldDB" id="H1KY64"/>
<evidence type="ECO:0000313" key="2">
    <source>
        <dbReference type="Proteomes" id="UP000003706"/>
    </source>
</evidence>
<evidence type="ECO:0000313" key="1">
    <source>
        <dbReference type="EMBL" id="EHP87424.1"/>
    </source>
</evidence>
<comment type="caution">
    <text evidence="1">The sequence shown here is derived from an EMBL/GenBank/DDBJ whole genome shotgun (WGS) entry which is preliminary data.</text>
</comment>
<dbReference type="EMBL" id="AGJL01000014">
    <property type="protein sequence ID" value="EHP87424.1"/>
    <property type="molecule type" value="Genomic_DNA"/>
</dbReference>
<dbReference type="PATRIC" id="fig|647171.4.peg.726"/>
<proteinExistence type="predicted"/>